<sequence>TMSTATDIVISTPELLEHTLAQLPMRDLLVTAPLVSKTWHAITLSPTLQRALFFQPDPLSNAVQKNPLLVEIFPPFFAPEGRNRWSWPGEASTIMSMPWSKAPDAFKRKEASWRRMLVTQPPAQTMAIIETRHGQLGDSERQAVLDDLSLRMGVLYDL</sequence>
<protein>
    <recommendedName>
        <fullName evidence="3">F-box domain-containing protein</fullName>
    </recommendedName>
</protein>
<evidence type="ECO:0000313" key="2">
    <source>
        <dbReference type="Proteomes" id="UP001221757"/>
    </source>
</evidence>
<gene>
    <name evidence="1" type="ORF">B0H17DRAFT_881974</name>
</gene>
<keyword evidence="2" id="KW-1185">Reference proteome</keyword>
<comment type="caution">
    <text evidence="1">The sequence shown here is derived from an EMBL/GenBank/DDBJ whole genome shotgun (WGS) entry which is preliminary data.</text>
</comment>
<reference evidence="1" key="1">
    <citation type="submission" date="2023-03" db="EMBL/GenBank/DDBJ databases">
        <title>Massive genome expansion in bonnet fungi (Mycena s.s.) driven by repeated elements and novel gene families across ecological guilds.</title>
        <authorList>
            <consortium name="Lawrence Berkeley National Laboratory"/>
            <person name="Harder C.B."/>
            <person name="Miyauchi S."/>
            <person name="Viragh M."/>
            <person name="Kuo A."/>
            <person name="Thoen E."/>
            <person name="Andreopoulos B."/>
            <person name="Lu D."/>
            <person name="Skrede I."/>
            <person name="Drula E."/>
            <person name="Henrissat B."/>
            <person name="Morin E."/>
            <person name="Kohler A."/>
            <person name="Barry K."/>
            <person name="LaButti K."/>
            <person name="Morin E."/>
            <person name="Salamov A."/>
            <person name="Lipzen A."/>
            <person name="Mereny Z."/>
            <person name="Hegedus B."/>
            <person name="Baldrian P."/>
            <person name="Stursova M."/>
            <person name="Weitz H."/>
            <person name="Taylor A."/>
            <person name="Grigoriev I.V."/>
            <person name="Nagy L.G."/>
            <person name="Martin F."/>
            <person name="Kauserud H."/>
        </authorList>
    </citation>
    <scope>NUCLEOTIDE SEQUENCE</scope>
    <source>
        <strain evidence="1">CBHHK067</strain>
    </source>
</reference>
<dbReference type="SUPFAM" id="SSF81383">
    <property type="entry name" value="F-box domain"/>
    <property type="match status" value="1"/>
</dbReference>
<feature type="non-terminal residue" evidence="1">
    <location>
        <position position="158"/>
    </location>
</feature>
<proteinExistence type="predicted"/>
<dbReference type="InterPro" id="IPR036047">
    <property type="entry name" value="F-box-like_dom_sf"/>
</dbReference>
<dbReference type="EMBL" id="JARKIE010000032">
    <property type="protein sequence ID" value="KAJ7696980.1"/>
    <property type="molecule type" value="Genomic_DNA"/>
</dbReference>
<evidence type="ECO:0008006" key="3">
    <source>
        <dbReference type="Google" id="ProtNLM"/>
    </source>
</evidence>
<feature type="non-terminal residue" evidence="1">
    <location>
        <position position="1"/>
    </location>
</feature>
<dbReference type="Proteomes" id="UP001221757">
    <property type="component" value="Unassembled WGS sequence"/>
</dbReference>
<dbReference type="AlphaFoldDB" id="A0AAD7DQH9"/>
<name>A0AAD7DQH9_MYCRO</name>
<organism evidence="1 2">
    <name type="scientific">Mycena rosella</name>
    <name type="common">Pink bonnet</name>
    <name type="synonym">Agaricus rosellus</name>
    <dbReference type="NCBI Taxonomy" id="1033263"/>
    <lineage>
        <taxon>Eukaryota</taxon>
        <taxon>Fungi</taxon>
        <taxon>Dikarya</taxon>
        <taxon>Basidiomycota</taxon>
        <taxon>Agaricomycotina</taxon>
        <taxon>Agaricomycetes</taxon>
        <taxon>Agaricomycetidae</taxon>
        <taxon>Agaricales</taxon>
        <taxon>Marasmiineae</taxon>
        <taxon>Mycenaceae</taxon>
        <taxon>Mycena</taxon>
    </lineage>
</organism>
<accession>A0AAD7DQH9</accession>
<evidence type="ECO:0000313" key="1">
    <source>
        <dbReference type="EMBL" id="KAJ7696980.1"/>
    </source>
</evidence>